<accession>A0A3S2PDZ1</accession>
<dbReference type="SUPFAM" id="SSF57424">
    <property type="entry name" value="LDL receptor-like module"/>
    <property type="match status" value="4"/>
</dbReference>
<dbReference type="PROSITE" id="PS50024">
    <property type="entry name" value="SEA"/>
    <property type="match status" value="1"/>
</dbReference>
<dbReference type="PANTHER" id="PTHR24252:SF17">
    <property type="entry name" value="SUPPRESSOR OF TUMORIGENICITY 14 PROTEIN HOMOLOG-RELATED"/>
    <property type="match status" value="1"/>
</dbReference>
<evidence type="ECO:0000256" key="15">
    <source>
        <dbReference type="ARBA" id="ARBA00023136"/>
    </source>
</evidence>
<evidence type="ECO:0000256" key="11">
    <source>
        <dbReference type="ARBA" id="ARBA00022825"/>
    </source>
</evidence>
<feature type="disulfide bond" evidence="19">
    <location>
        <begin position="531"/>
        <end position="546"/>
    </location>
</feature>
<dbReference type="FunFam" id="2.40.10.10:FF:000003">
    <property type="entry name" value="Transmembrane serine protease 3"/>
    <property type="match status" value="1"/>
</dbReference>
<dbReference type="PROSITE" id="PS00134">
    <property type="entry name" value="TRYPSIN_HIS"/>
    <property type="match status" value="1"/>
</dbReference>
<keyword evidence="5" id="KW-0254">Endocytosis</keyword>
<dbReference type="OrthoDB" id="6380398at2759"/>
<dbReference type="PROSITE" id="PS50068">
    <property type="entry name" value="LDLRA_2"/>
    <property type="match status" value="4"/>
</dbReference>
<evidence type="ECO:0000256" key="20">
    <source>
        <dbReference type="RuleBase" id="RU363034"/>
    </source>
</evidence>
<keyword evidence="27" id="KW-1185">Reference proteome</keyword>
<evidence type="ECO:0000256" key="4">
    <source>
        <dbReference type="ARBA" id="ARBA00022536"/>
    </source>
</evidence>
<dbReference type="FunFam" id="2.60.120.290:FF:000005">
    <property type="entry name" value="Procollagen C-endopeptidase enhancer 1"/>
    <property type="match status" value="1"/>
</dbReference>
<evidence type="ECO:0000256" key="1">
    <source>
        <dbReference type="ARBA" id="ARBA00004479"/>
    </source>
</evidence>
<keyword evidence="15 22" id="KW-0472">Membrane</keyword>
<evidence type="ECO:0000259" key="23">
    <source>
        <dbReference type="PROSITE" id="PS01180"/>
    </source>
</evidence>
<evidence type="ECO:0000256" key="18">
    <source>
        <dbReference type="ARBA" id="ARBA00023180"/>
    </source>
</evidence>
<feature type="compositionally biased region" description="Polar residues" evidence="21">
    <location>
        <begin position="1"/>
        <end position="11"/>
    </location>
</feature>
<feature type="compositionally biased region" description="Basic and acidic residues" evidence="21">
    <location>
        <begin position="13"/>
        <end position="24"/>
    </location>
</feature>
<dbReference type="Gene3D" id="4.10.400.10">
    <property type="entry name" value="Low-density Lipoprotein Receptor"/>
    <property type="match status" value="4"/>
</dbReference>
<dbReference type="CDD" id="cd00041">
    <property type="entry name" value="CUB"/>
    <property type="match status" value="2"/>
</dbReference>
<dbReference type="Proteomes" id="UP000283210">
    <property type="component" value="Chromosome 7"/>
</dbReference>
<evidence type="ECO:0000256" key="21">
    <source>
        <dbReference type="SAM" id="MobiDB-lite"/>
    </source>
</evidence>
<evidence type="ECO:0000256" key="8">
    <source>
        <dbReference type="ARBA" id="ARBA00022729"/>
    </source>
</evidence>
<feature type="disulfide bond" evidence="19">
    <location>
        <begin position="458"/>
        <end position="473"/>
    </location>
</feature>
<keyword evidence="18" id="KW-0325">Glycoprotein</keyword>
<feature type="compositionally biased region" description="Basic and acidic residues" evidence="21">
    <location>
        <begin position="157"/>
        <end position="167"/>
    </location>
</feature>
<keyword evidence="11 20" id="KW-0720">Serine protease</keyword>
<evidence type="ECO:0000256" key="5">
    <source>
        <dbReference type="ARBA" id="ARBA00022583"/>
    </source>
</evidence>
<dbReference type="Gene3D" id="3.30.70.960">
    <property type="entry name" value="SEA domain"/>
    <property type="match status" value="1"/>
</dbReference>
<protein>
    <recommendedName>
        <fullName evidence="28">Suppressor of tumorigenicity 14 protein homolog</fullName>
    </recommendedName>
</protein>
<keyword evidence="17" id="KW-0675">Receptor</keyword>
<dbReference type="InterPro" id="IPR000082">
    <property type="entry name" value="SEA_dom"/>
</dbReference>
<dbReference type="Gene3D" id="2.40.10.10">
    <property type="entry name" value="Trypsin-like serine proteases"/>
    <property type="match status" value="2"/>
</dbReference>
<feature type="transmembrane region" description="Helical" evidence="22">
    <location>
        <begin position="31"/>
        <end position="54"/>
    </location>
</feature>
<evidence type="ECO:0000313" key="26">
    <source>
        <dbReference type="EMBL" id="RVE71212.1"/>
    </source>
</evidence>
<dbReference type="Pfam" id="PF00057">
    <property type="entry name" value="Ldl_recept_a"/>
    <property type="match status" value="4"/>
</dbReference>
<feature type="region of interest" description="Disordered" evidence="21">
    <location>
        <begin position="157"/>
        <end position="216"/>
    </location>
</feature>
<keyword evidence="16 19" id="KW-1015">Disulfide bond</keyword>
<dbReference type="GO" id="GO:0016020">
    <property type="term" value="C:membrane"/>
    <property type="evidence" value="ECO:0007669"/>
    <property type="project" value="UniProtKB-SubCell"/>
</dbReference>
<dbReference type="CDD" id="cd00190">
    <property type="entry name" value="Tryp_SPc"/>
    <property type="match status" value="1"/>
</dbReference>
<keyword evidence="13" id="KW-0735">Signal-anchor</keyword>
<dbReference type="Pfam" id="PF00431">
    <property type="entry name" value="CUB"/>
    <property type="match status" value="2"/>
</dbReference>
<feature type="domain" description="Peptidase S1" evidence="25">
    <location>
        <begin position="601"/>
        <end position="839"/>
    </location>
</feature>
<feature type="disulfide bond" evidence="19">
    <location>
        <begin position="512"/>
        <end position="524"/>
    </location>
</feature>
<dbReference type="SMART" id="SM00020">
    <property type="entry name" value="Tryp_SPc"/>
    <property type="match status" value="1"/>
</dbReference>
<dbReference type="GO" id="GO:0009566">
    <property type="term" value="P:fertilization"/>
    <property type="evidence" value="ECO:0007669"/>
    <property type="project" value="UniProtKB-ARBA"/>
</dbReference>
<proteinExistence type="inferred from homology"/>
<dbReference type="Pfam" id="PF00089">
    <property type="entry name" value="Trypsin"/>
    <property type="match status" value="1"/>
</dbReference>
<dbReference type="EMBL" id="CM012443">
    <property type="protein sequence ID" value="RVE71212.1"/>
    <property type="molecule type" value="Genomic_DNA"/>
</dbReference>
<evidence type="ECO:0008006" key="28">
    <source>
        <dbReference type="Google" id="ProtNLM"/>
    </source>
</evidence>
<feature type="disulfide bond" evidence="19">
    <location>
        <begin position="519"/>
        <end position="537"/>
    </location>
</feature>
<reference evidence="26 27" key="1">
    <citation type="submission" date="2018-11" db="EMBL/GenBank/DDBJ databases">
        <authorList>
            <person name="Lopez-Roques C."/>
            <person name="Donnadieu C."/>
            <person name="Bouchez O."/>
            <person name="Klopp C."/>
            <person name="Cabau C."/>
            <person name="Zahm M."/>
        </authorList>
    </citation>
    <scope>NUCLEOTIDE SEQUENCE [LARGE SCALE GENOMIC DNA]</scope>
    <source>
        <strain evidence="26">RS831</strain>
        <tissue evidence="26">Whole body</tissue>
    </source>
</reference>
<evidence type="ECO:0000256" key="7">
    <source>
        <dbReference type="ARBA" id="ARBA00022692"/>
    </source>
</evidence>
<evidence type="ECO:0000256" key="17">
    <source>
        <dbReference type="ARBA" id="ARBA00023170"/>
    </source>
</evidence>
<reference evidence="26 27" key="2">
    <citation type="submission" date="2019-01" db="EMBL/GenBank/DDBJ databases">
        <title>A chromosome length genome reference of the Java medaka (oryzias javanicus).</title>
        <authorList>
            <person name="Herpin A."/>
            <person name="Takehana Y."/>
            <person name="Naruse K."/>
            <person name="Ansai S."/>
            <person name="Kawaguchi M."/>
        </authorList>
    </citation>
    <scope>NUCLEOTIDE SEQUENCE [LARGE SCALE GENOMIC DNA]</scope>
    <source>
        <strain evidence="26">RS831</strain>
        <tissue evidence="26">Whole body</tissue>
    </source>
</reference>
<keyword evidence="9" id="KW-0677">Repeat</keyword>
<evidence type="ECO:0000313" key="27">
    <source>
        <dbReference type="Proteomes" id="UP000283210"/>
    </source>
</evidence>
<dbReference type="Gene3D" id="2.60.120.290">
    <property type="entry name" value="Spermadhesin, CUB domain"/>
    <property type="match status" value="2"/>
</dbReference>
<dbReference type="PROSITE" id="PS01180">
    <property type="entry name" value="CUB"/>
    <property type="match status" value="2"/>
</dbReference>
<keyword evidence="14 22" id="KW-1133">Transmembrane helix</keyword>
<dbReference type="InterPro" id="IPR000859">
    <property type="entry name" value="CUB_dom"/>
</dbReference>
<keyword evidence="10 20" id="KW-0378">Hydrolase</keyword>
<dbReference type="Pfam" id="PF01390">
    <property type="entry name" value="SEA"/>
    <property type="match status" value="1"/>
</dbReference>
<dbReference type="PROSITE" id="PS00135">
    <property type="entry name" value="TRYPSIN_SER"/>
    <property type="match status" value="1"/>
</dbReference>
<evidence type="ECO:0000256" key="14">
    <source>
        <dbReference type="ARBA" id="ARBA00022989"/>
    </source>
</evidence>
<evidence type="ECO:0000259" key="25">
    <source>
        <dbReference type="PROSITE" id="PS50240"/>
    </source>
</evidence>
<keyword evidence="12" id="KW-0106">Calcium</keyword>
<dbReference type="InterPro" id="IPR002172">
    <property type="entry name" value="LDrepeatLR_classA_rpt"/>
</dbReference>
<dbReference type="InterPro" id="IPR001254">
    <property type="entry name" value="Trypsin_dom"/>
</dbReference>
<feature type="domain" description="CUB" evidence="23">
    <location>
        <begin position="329"/>
        <end position="434"/>
    </location>
</feature>
<dbReference type="PROSITE" id="PS01209">
    <property type="entry name" value="LDLRA_1"/>
    <property type="match status" value="1"/>
</dbReference>
<feature type="disulfide bond" evidence="19">
    <location>
        <begin position="446"/>
        <end position="464"/>
    </location>
</feature>
<sequence length="840" mass="92926">MDASPDQSSHFLESPDKNEVEKTPGRSRKMLLSLGLVAGAAVLALATGLLVWHFHLRRDVRVNRVYVGSIGLKDVSFEAAYEDPSSSEFQRMARVAAKELELLYSRDSVLNRYFRTSRIQAFSEGDHEGVVAYYHSEFELPVFQQTSLDEAIRTLESSGEKPQELKGRKGPRNPNSVGVSSVQSGALDPRLSRTSVSEESSTRIRITRDGGQIQSPGFPHTPYPPNLSQQWLLQADPQHRVKLDFHTLSLEDDCQHDFLKTTTTQQQDVPTPADLVFLCSRRQCGYPQDSLSFLSSGSVMLLTLVTDQDKNFPGFRALYSQVPAGARECGEPLLGEKGSFSSPFFPSNYPPKVSCRWDIQVSKEKFIKLEFQKFSVGSQSETCPHDYLEVEDKRFCGSKLKSEFVIVKSSKATVTFHSDSSYVDQGFLIRYEAFYPSDPCPEQFRCTSNLCINTTLQCDGWNDCGDNSDEVSCVCRESHMKCGNGLCKPRLWTCDGYDDCGDGTDEENCERCKDGGFLCRNGRCISQSLKCNEQNDCGDGSDESQCKRSLVLGCSEFTFRCADDTCISKINPECDDEQDCADGSDEAGCSCGKRPFHTSRVVGGEVAREGEWPWQVSLHIKGVGHVCGASVLNNRWLLTAAHCVQDNQLKSHSQAHHWEALLGLHAQGQTQEWTVRRGVTRIIAHRDFSSETYDNDIALMELDADVPLNQYIWPICLPSPAHDFPAGQEAWITGWGATREGGSRATFLQKAAVRVVNATVCSSLMEDVVTDRMLCAGVLMGGVDACQGDSGGPLTVKSPSGRAFLAGVVSWGEGCGQKNKAGIYTRVTKFRSWIEQNCGL</sequence>
<evidence type="ECO:0000256" key="16">
    <source>
        <dbReference type="ARBA" id="ARBA00023157"/>
    </source>
</evidence>
<dbReference type="PANTHER" id="PTHR24252">
    <property type="entry name" value="ACROSIN-RELATED"/>
    <property type="match status" value="1"/>
</dbReference>
<keyword evidence="6 20" id="KW-0645">Protease</keyword>
<dbReference type="CDD" id="cd00112">
    <property type="entry name" value="LDLa"/>
    <property type="match status" value="4"/>
</dbReference>
<name>A0A3S2PDZ1_ORYJA</name>
<dbReference type="FunFam" id="4.10.400.10:FF:000065">
    <property type="entry name" value="Transmembrane protease serine 7"/>
    <property type="match status" value="1"/>
</dbReference>
<dbReference type="InterPro" id="IPR036364">
    <property type="entry name" value="SEA_dom_sf"/>
</dbReference>
<evidence type="ECO:0000256" key="2">
    <source>
        <dbReference type="ARBA" id="ARBA00004606"/>
    </source>
</evidence>
<keyword evidence="8" id="KW-0732">Signal</keyword>
<dbReference type="FunFam" id="4.10.400.10:FF:000009">
    <property type="entry name" value="Low-density lipoprotein receptor-related protein 1"/>
    <property type="match status" value="1"/>
</dbReference>
<dbReference type="InterPro" id="IPR009003">
    <property type="entry name" value="Peptidase_S1_PA"/>
</dbReference>
<feature type="disulfide bond" evidence="19">
    <location>
        <begin position="574"/>
        <end position="589"/>
    </location>
</feature>
<dbReference type="GO" id="GO:0006897">
    <property type="term" value="P:endocytosis"/>
    <property type="evidence" value="ECO:0007669"/>
    <property type="project" value="UniProtKB-KW"/>
</dbReference>
<comment type="similarity">
    <text evidence="3">Belongs to the LDLR family.</text>
</comment>
<dbReference type="InterPro" id="IPR036055">
    <property type="entry name" value="LDL_receptor-like_sf"/>
</dbReference>
<keyword evidence="4" id="KW-0245">EGF-like domain</keyword>
<feature type="region of interest" description="Disordered" evidence="21">
    <location>
        <begin position="1"/>
        <end position="24"/>
    </location>
</feature>
<comment type="subcellular location">
    <subcellularLocation>
        <location evidence="1">Membrane</location>
        <topology evidence="1">Single-pass type I membrane protein</topology>
    </subcellularLocation>
    <subcellularLocation>
        <location evidence="2">Membrane</location>
        <topology evidence="2">Single-pass type II membrane protein</topology>
    </subcellularLocation>
</comment>
<dbReference type="PROSITE" id="PS50240">
    <property type="entry name" value="TRYPSIN_DOM"/>
    <property type="match status" value="1"/>
</dbReference>
<dbReference type="GO" id="GO:0004252">
    <property type="term" value="F:serine-type endopeptidase activity"/>
    <property type="evidence" value="ECO:0007669"/>
    <property type="project" value="InterPro"/>
</dbReference>
<dbReference type="SMART" id="SM00192">
    <property type="entry name" value="LDLa"/>
    <property type="match status" value="4"/>
</dbReference>
<dbReference type="InterPro" id="IPR033116">
    <property type="entry name" value="TRYPSIN_SER"/>
</dbReference>
<dbReference type="PRINTS" id="PR00261">
    <property type="entry name" value="LDLRECEPTOR"/>
</dbReference>
<feature type="disulfide bond" evidence="19">
    <location>
        <begin position="494"/>
        <end position="509"/>
    </location>
</feature>
<dbReference type="InterPro" id="IPR035914">
    <property type="entry name" value="Sperma_CUB_dom_sf"/>
</dbReference>
<feature type="disulfide bond" evidence="19">
    <location>
        <begin position="554"/>
        <end position="566"/>
    </location>
</feature>
<evidence type="ECO:0000256" key="19">
    <source>
        <dbReference type="PROSITE-ProRule" id="PRU00124"/>
    </source>
</evidence>
<dbReference type="InterPro" id="IPR043504">
    <property type="entry name" value="Peptidase_S1_PA_chymotrypsin"/>
</dbReference>
<gene>
    <name evidence="26" type="ORF">OJAV_G00072380</name>
</gene>
<evidence type="ECO:0000256" key="13">
    <source>
        <dbReference type="ARBA" id="ARBA00022968"/>
    </source>
</evidence>
<keyword evidence="7 22" id="KW-0812">Transmembrane</keyword>
<comment type="caution">
    <text evidence="19">Lacks conserved residue(s) required for the propagation of feature annotation.</text>
</comment>
<dbReference type="GO" id="GO:0006508">
    <property type="term" value="P:proteolysis"/>
    <property type="evidence" value="ECO:0007669"/>
    <property type="project" value="UniProtKB-KW"/>
</dbReference>
<evidence type="ECO:0000256" key="9">
    <source>
        <dbReference type="ARBA" id="ARBA00022737"/>
    </source>
</evidence>
<dbReference type="InterPro" id="IPR023415">
    <property type="entry name" value="LDLR_class-A_CS"/>
</dbReference>
<dbReference type="SUPFAM" id="SSF82671">
    <property type="entry name" value="SEA domain"/>
    <property type="match status" value="1"/>
</dbReference>
<dbReference type="SUPFAM" id="SSF50494">
    <property type="entry name" value="Trypsin-like serine proteases"/>
    <property type="match status" value="1"/>
</dbReference>
<feature type="disulfide bond" evidence="19">
    <location>
        <begin position="482"/>
        <end position="500"/>
    </location>
</feature>
<feature type="domain" description="SEA" evidence="24">
    <location>
        <begin position="62"/>
        <end position="184"/>
    </location>
</feature>
<evidence type="ECO:0000256" key="6">
    <source>
        <dbReference type="ARBA" id="ARBA00022670"/>
    </source>
</evidence>
<dbReference type="SMART" id="SM00042">
    <property type="entry name" value="CUB"/>
    <property type="match status" value="2"/>
</dbReference>
<evidence type="ECO:0000256" key="12">
    <source>
        <dbReference type="ARBA" id="ARBA00022837"/>
    </source>
</evidence>
<organism evidence="26 27">
    <name type="scientific">Oryzias javanicus</name>
    <name type="common">Javanese ricefish</name>
    <name type="synonym">Aplocheilus javanicus</name>
    <dbReference type="NCBI Taxonomy" id="123683"/>
    <lineage>
        <taxon>Eukaryota</taxon>
        <taxon>Metazoa</taxon>
        <taxon>Chordata</taxon>
        <taxon>Craniata</taxon>
        <taxon>Vertebrata</taxon>
        <taxon>Euteleostomi</taxon>
        <taxon>Actinopterygii</taxon>
        <taxon>Neopterygii</taxon>
        <taxon>Teleostei</taxon>
        <taxon>Neoteleostei</taxon>
        <taxon>Acanthomorphata</taxon>
        <taxon>Ovalentaria</taxon>
        <taxon>Atherinomorphae</taxon>
        <taxon>Beloniformes</taxon>
        <taxon>Adrianichthyidae</taxon>
        <taxon>Oryziinae</taxon>
        <taxon>Oryzias</taxon>
    </lineage>
</organism>
<evidence type="ECO:0000259" key="24">
    <source>
        <dbReference type="PROSITE" id="PS50024"/>
    </source>
</evidence>
<dbReference type="InterPro" id="IPR018114">
    <property type="entry name" value="TRYPSIN_HIS"/>
</dbReference>
<dbReference type="AlphaFoldDB" id="A0A3S2PDZ1"/>
<feature type="domain" description="CUB" evidence="23">
    <location>
        <begin position="200"/>
        <end position="322"/>
    </location>
</feature>
<feature type="disulfide bond" evidence="19">
    <location>
        <begin position="475"/>
        <end position="487"/>
    </location>
</feature>
<evidence type="ECO:0000256" key="10">
    <source>
        <dbReference type="ARBA" id="ARBA00022801"/>
    </source>
</evidence>
<feature type="compositionally biased region" description="Polar residues" evidence="21">
    <location>
        <begin position="173"/>
        <end position="184"/>
    </location>
</feature>
<evidence type="ECO:0000256" key="3">
    <source>
        <dbReference type="ARBA" id="ARBA00009939"/>
    </source>
</evidence>
<dbReference type="SUPFAM" id="SSF49854">
    <property type="entry name" value="Spermadhesin, CUB domain"/>
    <property type="match status" value="2"/>
</dbReference>
<evidence type="ECO:0000256" key="22">
    <source>
        <dbReference type="SAM" id="Phobius"/>
    </source>
</evidence>